<gene>
    <name evidence="1" type="ORF">NEZAVI_LOCUS7901</name>
</gene>
<protein>
    <submittedName>
        <fullName evidence="1">Uncharacterized protein</fullName>
    </submittedName>
</protein>
<evidence type="ECO:0000313" key="2">
    <source>
        <dbReference type="Proteomes" id="UP001152798"/>
    </source>
</evidence>
<dbReference type="EMBL" id="OV725080">
    <property type="protein sequence ID" value="CAH1398208.1"/>
    <property type="molecule type" value="Genomic_DNA"/>
</dbReference>
<reference evidence="1" key="1">
    <citation type="submission" date="2022-01" db="EMBL/GenBank/DDBJ databases">
        <authorList>
            <person name="King R."/>
        </authorList>
    </citation>
    <scope>NUCLEOTIDE SEQUENCE</scope>
</reference>
<dbReference type="AlphaFoldDB" id="A0A9P0HA51"/>
<sequence>MDVSVNFRRWREEGGLTKGGILEETIPAEDSVRLEMAKADSSEEVGHRFVSTAPRLHITAGFLVPRVAIPRDDEKKNIARG</sequence>
<proteinExistence type="predicted"/>
<organism evidence="1 2">
    <name type="scientific">Nezara viridula</name>
    <name type="common">Southern green stink bug</name>
    <name type="synonym">Cimex viridulus</name>
    <dbReference type="NCBI Taxonomy" id="85310"/>
    <lineage>
        <taxon>Eukaryota</taxon>
        <taxon>Metazoa</taxon>
        <taxon>Ecdysozoa</taxon>
        <taxon>Arthropoda</taxon>
        <taxon>Hexapoda</taxon>
        <taxon>Insecta</taxon>
        <taxon>Pterygota</taxon>
        <taxon>Neoptera</taxon>
        <taxon>Paraneoptera</taxon>
        <taxon>Hemiptera</taxon>
        <taxon>Heteroptera</taxon>
        <taxon>Panheteroptera</taxon>
        <taxon>Pentatomomorpha</taxon>
        <taxon>Pentatomoidea</taxon>
        <taxon>Pentatomidae</taxon>
        <taxon>Pentatominae</taxon>
        <taxon>Nezara</taxon>
    </lineage>
</organism>
<name>A0A9P0HA51_NEZVI</name>
<keyword evidence="2" id="KW-1185">Reference proteome</keyword>
<evidence type="ECO:0000313" key="1">
    <source>
        <dbReference type="EMBL" id="CAH1398208.1"/>
    </source>
</evidence>
<accession>A0A9P0HA51</accession>
<dbReference type="Proteomes" id="UP001152798">
    <property type="component" value="Chromosome 4"/>
</dbReference>